<feature type="transmembrane region" description="Helical" evidence="1">
    <location>
        <begin position="290"/>
        <end position="308"/>
    </location>
</feature>
<evidence type="ECO:0000313" key="4">
    <source>
        <dbReference type="Proteomes" id="UP000469523"/>
    </source>
</evidence>
<feature type="transmembrane region" description="Helical" evidence="1">
    <location>
        <begin position="128"/>
        <end position="150"/>
    </location>
</feature>
<feature type="transmembrane region" description="Helical" evidence="1">
    <location>
        <begin position="162"/>
        <end position="181"/>
    </location>
</feature>
<proteinExistence type="predicted"/>
<feature type="transmembrane region" description="Helical" evidence="1">
    <location>
        <begin position="33"/>
        <end position="50"/>
    </location>
</feature>
<accession>A0A6N7XXE6</accession>
<protein>
    <recommendedName>
        <fullName evidence="2">Glycosyltransferase RgtA/B/C/D-like domain-containing protein</fullName>
    </recommendedName>
</protein>
<evidence type="ECO:0000259" key="2">
    <source>
        <dbReference type="Pfam" id="PF13231"/>
    </source>
</evidence>
<feature type="transmembrane region" description="Helical" evidence="1">
    <location>
        <begin position="351"/>
        <end position="367"/>
    </location>
</feature>
<keyword evidence="1" id="KW-0472">Membrane</keyword>
<keyword evidence="1" id="KW-0812">Transmembrane</keyword>
<keyword evidence="4" id="KW-1185">Reference proteome</keyword>
<feature type="transmembrane region" description="Helical" evidence="1">
    <location>
        <begin position="250"/>
        <end position="270"/>
    </location>
</feature>
<name>A0A6N7XXE6_9FIRM</name>
<feature type="transmembrane region" description="Helical" evidence="1">
    <location>
        <begin position="187"/>
        <end position="204"/>
    </location>
</feature>
<dbReference type="Pfam" id="PF13231">
    <property type="entry name" value="PMT_2"/>
    <property type="match status" value="1"/>
</dbReference>
<dbReference type="InterPro" id="IPR038731">
    <property type="entry name" value="RgtA/B/C-like"/>
</dbReference>
<feature type="transmembrane region" description="Helical" evidence="1">
    <location>
        <begin position="10"/>
        <end position="27"/>
    </location>
</feature>
<comment type="caution">
    <text evidence="3">The sequence shown here is derived from an EMBL/GenBank/DDBJ whole genome shotgun (WGS) entry which is preliminary data.</text>
</comment>
<keyword evidence="1" id="KW-1133">Transmembrane helix</keyword>
<feature type="transmembrane region" description="Helical" evidence="1">
    <location>
        <begin position="55"/>
        <end position="76"/>
    </location>
</feature>
<sequence>MEYYIKKNKYLLGILCIFMIIITHLFGELGHSDISSIIFFITLFGLILYLSDMKLLLKSLITINFISCILYAYYMYSNNIINFPDTLGYLSVLNKMIISNSISFKHVSNYAGSLQVGYHYLNYFTYKIFNSGFSLYLINIFMYILSILFYHTHLRKRFNNSIATISTVVLTVSMYLTIFTSDILKDSLVLFLSMLSLHIYDKFIDVKKRRLIFFLIIVLGSLTTTRIYSGVGFAVGILVDFFILQNKKLSIKKLFFFITLIIGLVLISPLKAHFDMGLRFISRINMSSSFVINIISSTITFFLSPLFWNMTTEISVYTPIILDSMFFLIFSPLLLIYLYKFFRYKEYRERMYLYLIPILIHIIALGVEYGKTAIRQKIAVYPFLVLLYVFELYKIFKKVNTY</sequence>
<dbReference type="AlphaFoldDB" id="A0A6N7XXE6"/>
<organism evidence="3 4">
    <name type="scientific">Tissierella pigra</name>
    <dbReference type="NCBI Taxonomy" id="2607614"/>
    <lineage>
        <taxon>Bacteria</taxon>
        <taxon>Bacillati</taxon>
        <taxon>Bacillota</taxon>
        <taxon>Tissierellia</taxon>
        <taxon>Tissierellales</taxon>
        <taxon>Tissierellaceae</taxon>
        <taxon>Tissierella</taxon>
    </lineage>
</organism>
<feature type="transmembrane region" description="Helical" evidence="1">
    <location>
        <begin position="211"/>
        <end position="244"/>
    </location>
</feature>
<feature type="transmembrane region" description="Helical" evidence="1">
    <location>
        <begin position="314"/>
        <end position="339"/>
    </location>
</feature>
<evidence type="ECO:0000256" key="1">
    <source>
        <dbReference type="SAM" id="Phobius"/>
    </source>
</evidence>
<dbReference type="EMBL" id="VUNQ01000025">
    <property type="protein sequence ID" value="MSU02123.1"/>
    <property type="molecule type" value="Genomic_DNA"/>
</dbReference>
<reference evidence="3 4" key="1">
    <citation type="submission" date="2019-09" db="EMBL/GenBank/DDBJ databases">
        <title>In-depth cultivation of the pig gut microbiome towards novel bacterial diversity and tailored functional studies.</title>
        <authorList>
            <person name="Wylensek D."/>
            <person name="Hitch T.C.A."/>
            <person name="Clavel T."/>
        </authorList>
    </citation>
    <scope>NUCLEOTIDE SEQUENCE [LARGE SCALE GENOMIC DNA]</scope>
    <source>
        <strain evidence="3 4">WCA3-693-APC-4?</strain>
    </source>
</reference>
<feature type="transmembrane region" description="Helical" evidence="1">
    <location>
        <begin position="379"/>
        <end position="396"/>
    </location>
</feature>
<feature type="domain" description="Glycosyltransferase RgtA/B/C/D-like" evidence="2">
    <location>
        <begin position="120"/>
        <end position="270"/>
    </location>
</feature>
<gene>
    <name evidence="3" type="ORF">FYJ83_11640</name>
</gene>
<evidence type="ECO:0000313" key="3">
    <source>
        <dbReference type="EMBL" id="MSU02123.1"/>
    </source>
</evidence>
<dbReference type="Proteomes" id="UP000469523">
    <property type="component" value="Unassembled WGS sequence"/>
</dbReference>